<dbReference type="Pfam" id="PF07491">
    <property type="entry name" value="PPI_Ypi1"/>
    <property type="match status" value="1"/>
</dbReference>
<keyword evidence="3" id="KW-1185">Reference proteome</keyword>
<reference evidence="2" key="1">
    <citation type="submission" date="2023-07" db="EMBL/GenBank/DDBJ databases">
        <title>draft genome sequence of fig (Ficus carica).</title>
        <authorList>
            <person name="Takahashi T."/>
            <person name="Nishimura K."/>
        </authorList>
    </citation>
    <scope>NUCLEOTIDE SEQUENCE</scope>
</reference>
<dbReference type="EMBL" id="BTGU01000039">
    <property type="protein sequence ID" value="GMN51830.1"/>
    <property type="molecule type" value="Genomic_DNA"/>
</dbReference>
<dbReference type="GO" id="GO:0005634">
    <property type="term" value="C:nucleus"/>
    <property type="evidence" value="ECO:0007669"/>
    <property type="project" value="TreeGrafter"/>
</dbReference>
<evidence type="ECO:0000256" key="1">
    <source>
        <dbReference type="SAM" id="MobiDB-lite"/>
    </source>
</evidence>
<evidence type="ECO:0000313" key="3">
    <source>
        <dbReference type="Proteomes" id="UP001187192"/>
    </source>
</evidence>
<dbReference type="Proteomes" id="UP001187192">
    <property type="component" value="Unassembled WGS sequence"/>
</dbReference>
<feature type="region of interest" description="Disordered" evidence="1">
    <location>
        <begin position="86"/>
        <end position="108"/>
    </location>
</feature>
<dbReference type="Gramene" id="FCD_00020526-RA">
    <property type="protein sequence ID" value="FCD_00020526-RA:cds"/>
    <property type="gene ID" value="FCD_00020526"/>
</dbReference>
<proteinExistence type="predicted"/>
<accession>A0AA88AGP6</accession>
<dbReference type="PANTHER" id="PTHR20835:SF0">
    <property type="entry name" value="E3 UBIQUITIN-PROTEIN LIGASE PPP1R11"/>
    <property type="match status" value="1"/>
</dbReference>
<dbReference type="GO" id="GO:0004865">
    <property type="term" value="F:protein serine/threonine phosphatase inhibitor activity"/>
    <property type="evidence" value="ECO:0007669"/>
    <property type="project" value="InterPro"/>
</dbReference>
<protein>
    <submittedName>
        <fullName evidence="2">Uncharacterized protein</fullName>
    </submittedName>
</protein>
<evidence type="ECO:0000313" key="2">
    <source>
        <dbReference type="EMBL" id="GMN51830.1"/>
    </source>
</evidence>
<dbReference type="InterPro" id="IPR011107">
    <property type="entry name" value="PPI_Ypi1"/>
</dbReference>
<name>A0AA88AGP6_FICCA</name>
<feature type="compositionally biased region" description="Low complexity" evidence="1">
    <location>
        <begin position="32"/>
        <end position="45"/>
    </location>
</feature>
<dbReference type="AlphaFoldDB" id="A0AA88AGP6"/>
<feature type="region of interest" description="Disordered" evidence="1">
    <location>
        <begin position="25"/>
        <end position="45"/>
    </location>
</feature>
<gene>
    <name evidence="2" type="ORF">TIFTF001_020979</name>
</gene>
<dbReference type="PANTHER" id="PTHR20835">
    <property type="entry name" value="E3 UBIQUITIN-PROTEIN LIGASE PPP1R11-RELATED"/>
    <property type="match status" value="1"/>
</dbReference>
<organism evidence="2 3">
    <name type="scientific">Ficus carica</name>
    <name type="common">Common fig</name>
    <dbReference type="NCBI Taxonomy" id="3494"/>
    <lineage>
        <taxon>Eukaryota</taxon>
        <taxon>Viridiplantae</taxon>
        <taxon>Streptophyta</taxon>
        <taxon>Embryophyta</taxon>
        <taxon>Tracheophyta</taxon>
        <taxon>Spermatophyta</taxon>
        <taxon>Magnoliopsida</taxon>
        <taxon>eudicotyledons</taxon>
        <taxon>Gunneridae</taxon>
        <taxon>Pentapetalae</taxon>
        <taxon>rosids</taxon>
        <taxon>fabids</taxon>
        <taxon>Rosales</taxon>
        <taxon>Moraceae</taxon>
        <taxon>Ficeae</taxon>
        <taxon>Ficus</taxon>
    </lineage>
</organism>
<dbReference type="GO" id="GO:0008157">
    <property type="term" value="F:protein phosphatase 1 binding"/>
    <property type="evidence" value="ECO:0007669"/>
    <property type="project" value="TreeGrafter"/>
</dbReference>
<comment type="caution">
    <text evidence="2">The sequence shown here is derived from an EMBL/GenBank/DDBJ whole genome shotgun (WGS) entry which is preliminary data.</text>
</comment>
<sequence length="210" mass="23714">MARPASAGARAAVVPSSATVTTTITLNNSEGSSSSSSPTQQPQTLTLRLSRKKKVTWKEGTVDNEFMQKKSSKKCCIFHKQKPFDEDDSDEENDNHHHHHHHDRGGDEGCCSKDNDHLKILDDFVLKIVPFLPPISFLLLSLVKLLRMWKHCLINFRYMHELKNLSSYTVLGFGILQKYVTSKNSDMEVQSACEDEHHLVAACPEPLNRD</sequence>